<dbReference type="AlphaFoldDB" id="A0A7Y8Y4M4"/>
<dbReference type="Proteomes" id="UP000535020">
    <property type="component" value="Unassembled WGS sequence"/>
</dbReference>
<comment type="caution">
    <text evidence="1">The sequence shown here is derived from an EMBL/GenBank/DDBJ whole genome shotgun (WGS) entry which is preliminary data.</text>
</comment>
<evidence type="ECO:0000313" key="1">
    <source>
        <dbReference type="EMBL" id="NYA72366.1"/>
    </source>
</evidence>
<organism evidence="1 2">
    <name type="scientific">Flavobacterium agri</name>
    <dbReference type="NCBI Taxonomy" id="2743471"/>
    <lineage>
        <taxon>Bacteria</taxon>
        <taxon>Pseudomonadati</taxon>
        <taxon>Bacteroidota</taxon>
        <taxon>Flavobacteriia</taxon>
        <taxon>Flavobacteriales</taxon>
        <taxon>Flavobacteriaceae</taxon>
        <taxon>Flavobacterium</taxon>
    </lineage>
</organism>
<keyword evidence="2" id="KW-1185">Reference proteome</keyword>
<proteinExistence type="predicted"/>
<accession>A0A7Y8Y4M4</accession>
<sequence>MLFQFYKINSLYYKNKKRFFQESELEARKHIHANQDSIWEFNNEYFRYSDFKVDYKTDWSVFKSYRIIDNNLFLDLNETSSYILGKEEIGETEFQKLIQFVDQKLPNKTSS</sequence>
<protein>
    <recommendedName>
        <fullName evidence="3">YcxB-like protein</fullName>
    </recommendedName>
</protein>
<evidence type="ECO:0008006" key="3">
    <source>
        <dbReference type="Google" id="ProtNLM"/>
    </source>
</evidence>
<evidence type="ECO:0000313" key="2">
    <source>
        <dbReference type="Proteomes" id="UP000535020"/>
    </source>
</evidence>
<dbReference type="RefSeq" id="WP_176007176.1">
    <property type="nucleotide sequence ID" value="NZ_JABWMI010000019.1"/>
</dbReference>
<gene>
    <name evidence="1" type="ORF">HZF10_15660</name>
</gene>
<name>A0A7Y8Y4M4_9FLAO</name>
<reference evidence="1 2" key="1">
    <citation type="submission" date="2020-07" db="EMBL/GenBank/DDBJ databases">
        <authorList>
            <person name="Sun Q."/>
        </authorList>
    </citation>
    <scope>NUCLEOTIDE SEQUENCE [LARGE SCALE GENOMIC DNA]</scope>
    <source>
        <strain evidence="1 2">MAH-1</strain>
    </source>
</reference>
<dbReference type="EMBL" id="JACBJI010000008">
    <property type="protein sequence ID" value="NYA72366.1"/>
    <property type="molecule type" value="Genomic_DNA"/>
</dbReference>